<accession>W8F0W8</accession>
<dbReference type="PATRIC" id="fig|1227739.3.peg.3128"/>
<proteinExistence type="predicted"/>
<dbReference type="STRING" id="1227739.Hsw_2948"/>
<dbReference type="HOGENOM" id="CLU_3344563_0_0_10"/>
<sequence>MGNDFVAEGKPQVHPQPRPPETVFRHAYYFKKLLMWM</sequence>
<dbReference type="Proteomes" id="UP000019423">
    <property type="component" value="Chromosome"/>
</dbReference>
<protein>
    <submittedName>
        <fullName evidence="1">Uncharacterized protein</fullName>
    </submittedName>
</protein>
<name>W8F0W8_9BACT</name>
<evidence type="ECO:0000313" key="2">
    <source>
        <dbReference type="Proteomes" id="UP000019423"/>
    </source>
</evidence>
<evidence type="ECO:0000313" key="1">
    <source>
        <dbReference type="EMBL" id="AHJ98543.1"/>
    </source>
</evidence>
<dbReference type="KEGG" id="hsw:Hsw_2948"/>
<gene>
    <name evidence="1" type="ORF">Hsw_2948</name>
</gene>
<dbReference type="AlphaFoldDB" id="W8F0W8"/>
<keyword evidence="2" id="KW-1185">Reference proteome</keyword>
<organism evidence="1 2">
    <name type="scientific">Hymenobacter swuensis DY53</name>
    <dbReference type="NCBI Taxonomy" id="1227739"/>
    <lineage>
        <taxon>Bacteria</taxon>
        <taxon>Pseudomonadati</taxon>
        <taxon>Bacteroidota</taxon>
        <taxon>Cytophagia</taxon>
        <taxon>Cytophagales</taxon>
        <taxon>Hymenobacteraceae</taxon>
        <taxon>Hymenobacter</taxon>
    </lineage>
</organism>
<reference evidence="1 2" key="1">
    <citation type="submission" date="2014-01" db="EMBL/GenBank/DDBJ databases">
        <title>Complete genome sequence of ionizing-radiation resistance bacterium Hymenobacter swuensis DY53.</title>
        <authorList>
            <person name="Jung J.-H."/>
            <person name="Jeong S.-W."/>
            <person name="Joe M.-H."/>
            <person name="Cho y.-j."/>
            <person name="Kim M.-K."/>
            <person name="Lim S.-Y."/>
        </authorList>
    </citation>
    <scope>NUCLEOTIDE SEQUENCE [LARGE SCALE GENOMIC DNA]</scope>
    <source>
        <strain evidence="1 2">DY53</strain>
    </source>
</reference>
<dbReference type="EMBL" id="CP007145">
    <property type="protein sequence ID" value="AHJ98543.1"/>
    <property type="molecule type" value="Genomic_DNA"/>
</dbReference>